<feature type="domain" description="Sulfatase-modifying factor enzyme-like" evidence="1">
    <location>
        <begin position="46"/>
        <end position="243"/>
    </location>
</feature>
<organism evidence="2 3">
    <name type="scientific">Shivajiella indica</name>
    <dbReference type="NCBI Taxonomy" id="872115"/>
    <lineage>
        <taxon>Bacteria</taxon>
        <taxon>Pseudomonadati</taxon>
        <taxon>Bacteroidota</taxon>
        <taxon>Cytophagia</taxon>
        <taxon>Cytophagales</taxon>
        <taxon>Cyclobacteriaceae</taxon>
        <taxon>Shivajiella</taxon>
    </lineage>
</organism>
<dbReference type="EMBL" id="JBHUIV010000014">
    <property type="protein sequence ID" value="MFD2201679.1"/>
    <property type="molecule type" value="Genomic_DNA"/>
</dbReference>
<dbReference type="Gene3D" id="3.90.1580.10">
    <property type="entry name" value="paralog of FGE (formylglycine-generating enzyme)"/>
    <property type="match status" value="1"/>
</dbReference>
<protein>
    <submittedName>
        <fullName evidence="2">Formylglycine-generating enzyme family protein</fullName>
    </submittedName>
</protein>
<evidence type="ECO:0000313" key="3">
    <source>
        <dbReference type="Proteomes" id="UP001597414"/>
    </source>
</evidence>
<dbReference type="SUPFAM" id="SSF56436">
    <property type="entry name" value="C-type lectin-like"/>
    <property type="match status" value="1"/>
</dbReference>
<comment type="caution">
    <text evidence="2">The sequence shown here is derived from an EMBL/GenBank/DDBJ whole genome shotgun (WGS) entry which is preliminary data.</text>
</comment>
<evidence type="ECO:0000259" key="1">
    <source>
        <dbReference type="Pfam" id="PF03781"/>
    </source>
</evidence>
<dbReference type="PANTHER" id="PTHR23150">
    <property type="entry name" value="SULFATASE MODIFYING FACTOR 1, 2"/>
    <property type="match status" value="1"/>
</dbReference>
<dbReference type="InterPro" id="IPR042095">
    <property type="entry name" value="SUMF_sf"/>
</dbReference>
<dbReference type="Proteomes" id="UP001597414">
    <property type="component" value="Unassembled WGS sequence"/>
</dbReference>
<reference evidence="3" key="1">
    <citation type="journal article" date="2019" name="Int. J. Syst. Evol. Microbiol.">
        <title>The Global Catalogue of Microorganisms (GCM) 10K type strain sequencing project: providing services to taxonomists for standard genome sequencing and annotation.</title>
        <authorList>
            <consortium name="The Broad Institute Genomics Platform"/>
            <consortium name="The Broad Institute Genome Sequencing Center for Infectious Disease"/>
            <person name="Wu L."/>
            <person name="Ma J."/>
        </authorList>
    </citation>
    <scope>NUCLEOTIDE SEQUENCE [LARGE SCALE GENOMIC DNA]</scope>
    <source>
        <strain evidence="3">KCTC 19812</strain>
    </source>
</reference>
<dbReference type="InterPro" id="IPR005532">
    <property type="entry name" value="SUMF_dom"/>
</dbReference>
<name>A0ABW5B8B0_9BACT</name>
<dbReference type="InterPro" id="IPR016187">
    <property type="entry name" value="CTDL_fold"/>
</dbReference>
<dbReference type="PANTHER" id="PTHR23150:SF19">
    <property type="entry name" value="FORMYLGLYCINE-GENERATING ENZYME"/>
    <property type="match status" value="1"/>
</dbReference>
<dbReference type="Pfam" id="PF03781">
    <property type="entry name" value="FGE-sulfatase"/>
    <property type="match status" value="1"/>
</dbReference>
<dbReference type="InterPro" id="IPR051043">
    <property type="entry name" value="Sulfatase_Mod_Factor_Kinase"/>
</dbReference>
<keyword evidence="3" id="KW-1185">Reference proteome</keyword>
<accession>A0ABW5B8B0</accession>
<sequence length="246" mass="28475">MEFQRIEPGSFLVGNIEIECPSFPDTRDVPEEVKWTEEDFQRCREMAERDSRPGFWVNIEQAFYIGKYEVTQGQWKEIMGFNPSFFNEKKVGENSDLHPVENVTWEMVQEFIEKLNDMDSIYHYRLPTEFEWEYAARAGNESLLSWAETVEQAWIQQIDKGTTKPVGTKKTSPWGLYDMLGNVWEWVEDYYNDAVFADPIPPKNGEVHVLKGGSITSDVTNATYLFHGGGPGNGYDVGFRLVRELK</sequence>
<proteinExistence type="predicted"/>
<gene>
    <name evidence="2" type="ORF">ACFSKV_08885</name>
</gene>
<dbReference type="RefSeq" id="WP_380801604.1">
    <property type="nucleotide sequence ID" value="NZ_JBHUIV010000014.1"/>
</dbReference>
<evidence type="ECO:0000313" key="2">
    <source>
        <dbReference type="EMBL" id="MFD2201679.1"/>
    </source>
</evidence>